<dbReference type="SUPFAM" id="SSF51569">
    <property type="entry name" value="Aldolase"/>
    <property type="match status" value="1"/>
</dbReference>
<organism evidence="6 7">
    <name type="scientific">Kaistia soli DSM 19436</name>
    <dbReference type="NCBI Taxonomy" id="1122133"/>
    <lineage>
        <taxon>Bacteria</taxon>
        <taxon>Pseudomonadati</taxon>
        <taxon>Pseudomonadota</taxon>
        <taxon>Alphaproteobacteria</taxon>
        <taxon>Hyphomicrobiales</taxon>
        <taxon>Kaistiaceae</taxon>
        <taxon>Kaistia</taxon>
    </lineage>
</organism>
<dbReference type="OrthoDB" id="7204076at2"/>
<name>A0A1M4XXW6_9HYPH</name>
<comment type="subunit">
    <text evidence="3">Homotrimer.</text>
</comment>
<proteinExistence type="inferred from homology"/>
<evidence type="ECO:0000256" key="4">
    <source>
        <dbReference type="ARBA" id="ARBA00023239"/>
    </source>
</evidence>
<dbReference type="Pfam" id="PF01081">
    <property type="entry name" value="Aldolase"/>
    <property type="match status" value="1"/>
</dbReference>
<keyword evidence="7" id="KW-1185">Reference proteome</keyword>
<gene>
    <name evidence="6" type="ORF">SAMN02745157_1368</name>
</gene>
<comment type="pathway">
    <text evidence="1">Carbohydrate acid metabolism.</text>
</comment>
<keyword evidence="5" id="KW-0119">Carbohydrate metabolism</keyword>
<sequence length="207" mass="20999">MTHPLFGSHRPLVAILRGIAPGEAAAVFDVLVEAGITLIEVPLNSPEPFVSIETMAKRAGGRAKVGAGTVLSAAHVDSVKDSGGMLIVSPNANPEVIRRTKELGLESYPGVFTPTEAFAAIDAGADALKFFPAELIGTAGIRAMKAVLPKDLPVLAVGGANASNFGEYLKAGCAGFGIGSFLYKPGASIADVAARAAELVAAFDAAA</sequence>
<dbReference type="AlphaFoldDB" id="A0A1M4XXW6"/>
<dbReference type="PANTHER" id="PTHR30246:SF1">
    <property type="entry name" value="2-DEHYDRO-3-DEOXY-6-PHOSPHOGALACTONATE ALDOLASE-RELATED"/>
    <property type="match status" value="1"/>
</dbReference>
<dbReference type="InterPro" id="IPR031338">
    <property type="entry name" value="KDPG/KHG_AS_2"/>
</dbReference>
<dbReference type="STRING" id="1122133.SAMN02745157_1368"/>
<dbReference type="Proteomes" id="UP000184485">
    <property type="component" value="Unassembled WGS sequence"/>
</dbReference>
<dbReference type="RefSeq" id="WP_073051923.1">
    <property type="nucleotide sequence ID" value="NZ_FQUP01000001.1"/>
</dbReference>
<dbReference type="InterPro" id="IPR013785">
    <property type="entry name" value="Aldolase_TIM"/>
</dbReference>
<evidence type="ECO:0000256" key="5">
    <source>
        <dbReference type="ARBA" id="ARBA00023277"/>
    </source>
</evidence>
<evidence type="ECO:0000256" key="1">
    <source>
        <dbReference type="ARBA" id="ARBA00004761"/>
    </source>
</evidence>
<reference evidence="6 7" key="1">
    <citation type="submission" date="2016-11" db="EMBL/GenBank/DDBJ databases">
        <authorList>
            <person name="Jaros S."/>
            <person name="Januszkiewicz K."/>
            <person name="Wedrychowicz H."/>
        </authorList>
    </citation>
    <scope>NUCLEOTIDE SEQUENCE [LARGE SCALE GENOMIC DNA]</scope>
    <source>
        <strain evidence="6 7">DSM 19436</strain>
    </source>
</reference>
<evidence type="ECO:0000313" key="7">
    <source>
        <dbReference type="Proteomes" id="UP000184485"/>
    </source>
</evidence>
<protein>
    <submittedName>
        <fullName evidence="6">2-keto-3-deoxy-phosphogalactonate aldolase</fullName>
    </submittedName>
</protein>
<dbReference type="PANTHER" id="PTHR30246">
    <property type="entry name" value="2-KETO-3-DEOXY-6-PHOSPHOGLUCONATE ALDOLASE"/>
    <property type="match status" value="1"/>
</dbReference>
<evidence type="ECO:0000256" key="2">
    <source>
        <dbReference type="ARBA" id="ARBA00006906"/>
    </source>
</evidence>
<dbReference type="EMBL" id="FQUP01000001">
    <property type="protein sequence ID" value="SHE98163.1"/>
    <property type="molecule type" value="Genomic_DNA"/>
</dbReference>
<dbReference type="GO" id="GO:0016829">
    <property type="term" value="F:lyase activity"/>
    <property type="evidence" value="ECO:0007669"/>
    <property type="project" value="UniProtKB-KW"/>
</dbReference>
<accession>A0A1M4XXW6</accession>
<dbReference type="PROSITE" id="PS00160">
    <property type="entry name" value="ALDOLASE_KDPG_KHG_2"/>
    <property type="match status" value="1"/>
</dbReference>
<dbReference type="Gene3D" id="3.20.20.70">
    <property type="entry name" value="Aldolase class I"/>
    <property type="match status" value="1"/>
</dbReference>
<comment type="similarity">
    <text evidence="2">Belongs to the KHG/KDPG aldolase family.</text>
</comment>
<dbReference type="NCBIfam" id="NF006600">
    <property type="entry name" value="PRK09140.1"/>
    <property type="match status" value="1"/>
</dbReference>
<evidence type="ECO:0000313" key="6">
    <source>
        <dbReference type="EMBL" id="SHE98163.1"/>
    </source>
</evidence>
<keyword evidence="4" id="KW-0456">Lyase</keyword>
<dbReference type="InterPro" id="IPR000887">
    <property type="entry name" value="Aldlse_KDPG_KHG"/>
</dbReference>
<dbReference type="CDD" id="cd00452">
    <property type="entry name" value="KDPG_aldolase"/>
    <property type="match status" value="1"/>
</dbReference>
<evidence type="ECO:0000256" key="3">
    <source>
        <dbReference type="ARBA" id="ARBA00011233"/>
    </source>
</evidence>